<dbReference type="Proteomes" id="UP000184287">
    <property type="component" value="Unassembled WGS sequence"/>
</dbReference>
<dbReference type="STRING" id="288992.SAMN04488522_101107"/>
<organism evidence="1 2">
    <name type="scientific">Pedobacter caeni</name>
    <dbReference type="NCBI Taxonomy" id="288992"/>
    <lineage>
        <taxon>Bacteria</taxon>
        <taxon>Pseudomonadati</taxon>
        <taxon>Bacteroidota</taxon>
        <taxon>Sphingobacteriia</taxon>
        <taxon>Sphingobacteriales</taxon>
        <taxon>Sphingobacteriaceae</taxon>
        <taxon>Pedobacter</taxon>
    </lineage>
</organism>
<accession>A0A1M4T7H9</accession>
<dbReference type="AlphaFoldDB" id="A0A1M4T7H9"/>
<protein>
    <submittedName>
        <fullName evidence="1">Uncharacterized protein</fullName>
    </submittedName>
</protein>
<gene>
    <name evidence="1" type="ORF">SAMN04488522_101107</name>
</gene>
<sequence length="65" mass="7275">MSNLSSEVEKVHKIVQKHMNDGSIDDLDKMTVKDLKLKIFGETQRVLSNDEKASIISVVVYVAVT</sequence>
<evidence type="ECO:0000313" key="1">
    <source>
        <dbReference type="EMBL" id="SHE40375.1"/>
    </source>
</evidence>
<dbReference type="OrthoDB" id="9949310at2"/>
<proteinExistence type="predicted"/>
<dbReference type="RefSeq" id="WP_073226053.1">
    <property type="nucleotide sequence ID" value="NZ_FQUQ01000001.1"/>
</dbReference>
<reference evidence="2" key="1">
    <citation type="submission" date="2016-11" db="EMBL/GenBank/DDBJ databases">
        <authorList>
            <person name="Varghese N."/>
            <person name="Submissions S."/>
        </authorList>
    </citation>
    <scope>NUCLEOTIDE SEQUENCE [LARGE SCALE GENOMIC DNA]</scope>
    <source>
        <strain evidence="2">DSM 16990</strain>
    </source>
</reference>
<evidence type="ECO:0000313" key="2">
    <source>
        <dbReference type="Proteomes" id="UP000184287"/>
    </source>
</evidence>
<dbReference type="EMBL" id="FQUQ01000001">
    <property type="protein sequence ID" value="SHE40375.1"/>
    <property type="molecule type" value="Genomic_DNA"/>
</dbReference>
<keyword evidence="2" id="KW-1185">Reference proteome</keyword>
<name>A0A1M4T7H9_9SPHI</name>